<evidence type="ECO:0000313" key="2">
    <source>
        <dbReference type="Proteomes" id="UP000276133"/>
    </source>
</evidence>
<evidence type="ECO:0000313" key="1">
    <source>
        <dbReference type="EMBL" id="RNA39563.1"/>
    </source>
</evidence>
<dbReference type="Proteomes" id="UP000276133">
    <property type="component" value="Unassembled WGS sequence"/>
</dbReference>
<keyword evidence="2" id="KW-1185">Reference proteome</keyword>
<comment type="caution">
    <text evidence="1">The sequence shown here is derived from an EMBL/GenBank/DDBJ whole genome shotgun (WGS) entry which is preliminary data.</text>
</comment>
<accession>A0A3M7SUS0</accession>
<dbReference type="AlphaFoldDB" id="A0A3M7SUS0"/>
<proteinExistence type="predicted"/>
<dbReference type="EMBL" id="REGN01000739">
    <property type="protein sequence ID" value="RNA39563.1"/>
    <property type="molecule type" value="Genomic_DNA"/>
</dbReference>
<gene>
    <name evidence="1" type="ORF">BpHYR1_012638</name>
</gene>
<organism evidence="1 2">
    <name type="scientific">Brachionus plicatilis</name>
    <name type="common">Marine rotifer</name>
    <name type="synonym">Brachionus muelleri</name>
    <dbReference type="NCBI Taxonomy" id="10195"/>
    <lineage>
        <taxon>Eukaryota</taxon>
        <taxon>Metazoa</taxon>
        <taxon>Spiralia</taxon>
        <taxon>Gnathifera</taxon>
        <taxon>Rotifera</taxon>
        <taxon>Eurotatoria</taxon>
        <taxon>Monogononta</taxon>
        <taxon>Pseudotrocha</taxon>
        <taxon>Ploima</taxon>
        <taxon>Brachionidae</taxon>
        <taxon>Brachionus</taxon>
    </lineage>
</organism>
<name>A0A3M7SUS0_BRAPC</name>
<reference evidence="1 2" key="1">
    <citation type="journal article" date="2018" name="Sci. Rep.">
        <title>Genomic signatures of local adaptation to the degree of environmental predictability in rotifers.</title>
        <authorList>
            <person name="Franch-Gras L."/>
            <person name="Hahn C."/>
            <person name="Garcia-Roger E.M."/>
            <person name="Carmona M.J."/>
            <person name="Serra M."/>
            <person name="Gomez A."/>
        </authorList>
    </citation>
    <scope>NUCLEOTIDE SEQUENCE [LARGE SCALE GENOMIC DNA]</scope>
    <source>
        <strain evidence="1">HYR1</strain>
    </source>
</reference>
<sequence length="63" mass="7539">MNRIDYAKSWKLENHFPAFFALPLIATNFCKKSFCAERFEIVLNDWINQYTKFFSAENLLNID</sequence>
<protein>
    <submittedName>
        <fullName evidence="1">Uncharacterized protein</fullName>
    </submittedName>
</protein>